<gene>
    <name evidence="2" type="ORF">V1477_014276</name>
</gene>
<feature type="coiled-coil region" evidence="1">
    <location>
        <begin position="216"/>
        <end position="306"/>
    </location>
</feature>
<dbReference type="EMBL" id="JAYRBN010000074">
    <property type="protein sequence ID" value="KAL2733308.1"/>
    <property type="molecule type" value="Genomic_DNA"/>
</dbReference>
<evidence type="ECO:0000313" key="3">
    <source>
        <dbReference type="Proteomes" id="UP001607303"/>
    </source>
</evidence>
<proteinExistence type="predicted"/>
<dbReference type="InterPro" id="IPR006594">
    <property type="entry name" value="LisH"/>
</dbReference>
<keyword evidence="3" id="KW-1185">Reference proteome</keyword>
<dbReference type="Pfam" id="PF16045">
    <property type="entry name" value="LisH_2"/>
    <property type="match status" value="1"/>
</dbReference>
<comment type="caution">
    <text evidence="2">The sequence shown here is derived from an EMBL/GenBank/DDBJ whole genome shotgun (WGS) entry which is preliminary data.</text>
</comment>
<dbReference type="Proteomes" id="UP001607303">
    <property type="component" value="Unassembled WGS sequence"/>
</dbReference>
<accession>A0ABD2BLT0</accession>
<organism evidence="2 3">
    <name type="scientific">Vespula maculifrons</name>
    <name type="common">Eastern yellow jacket</name>
    <name type="synonym">Wasp</name>
    <dbReference type="NCBI Taxonomy" id="7453"/>
    <lineage>
        <taxon>Eukaryota</taxon>
        <taxon>Metazoa</taxon>
        <taxon>Ecdysozoa</taxon>
        <taxon>Arthropoda</taxon>
        <taxon>Hexapoda</taxon>
        <taxon>Insecta</taxon>
        <taxon>Pterygota</taxon>
        <taxon>Neoptera</taxon>
        <taxon>Endopterygota</taxon>
        <taxon>Hymenoptera</taxon>
        <taxon>Apocrita</taxon>
        <taxon>Aculeata</taxon>
        <taxon>Vespoidea</taxon>
        <taxon>Vespidae</taxon>
        <taxon>Vespinae</taxon>
        <taxon>Vespula</taxon>
    </lineage>
</organism>
<protein>
    <submittedName>
        <fullName evidence="2">MAR-binding filament-like protein 1 isoform X1</fullName>
    </submittedName>
</protein>
<keyword evidence="1" id="KW-0175">Coiled coil</keyword>
<evidence type="ECO:0000256" key="1">
    <source>
        <dbReference type="SAM" id="Coils"/>
    </source>
</evidence>
<dbReference type="AlphaFoldDB" id="A0ABD2BLT0"/>
<evidence type="ECO:0000313" key="2">
    <source>
        <dbReference type="EMBL" id="KAL2733308.1"/>
    </source>
</evidence>
<sequence>MDSKYSDAVYTWFERCGIISNIRTHLRKNLVNALKYKDLSLKDYCSKPKPAKQYVFDFLVAEYLFNVNYAYTLSVFASEAPLLIQFDNHIPDSYDDKKKSSRQKLQKDYIYHTLETLGIGPSDPEGQFIMSEYINNDAPLLSCILKCISFCSLDLNKIQSFKKAKSMSTKETQTDTSLQASMDIERLRSIKKKIFRQKQIFDAQLKEKEIGLKNRAIIIEEQLISLNEKLEKAQELMYMVTLKEQQLQEKKQKEEQDLFQKEIELSFKHNALLLENERFKKEQDIYKNYERHLEKLQEELAVTKKGFSSNCELRDTGIQTSSNNGLGDKSKDVQFNEEKKELVKLLHDQQLKIDELTQYAIQLSHRLEEIHQSRSTLIEDTAVPKKTVYTNTIVSESSSTEDILQDAKLRLKRLEEESIKADRFYYNCIAT</sequence>
<reference evidence="2 3" key="1">
    <citation type="journal article" date="2024" name="Ann. Entomol. Soc. Am.">
        <title>Genomic analyses of the southern and eastern yellowjacket wasps (Hymenoptera: Vespidae) reveal evolutionary signatures of social life.</title>
        <authorList>
            <person name="Catto M.A."/>
            <person name="Caine P.B."/>
            <person name="Orr S.E."/>
            <person name="Hunt B.G."/>
            <person name="Goodisman M.A.D."/>
        </authorList>
    </citation>
    <scope>NUCLEOTIDE SEQUENCE [LARGE SCALE GENOMIC DNA]</scope>
    <source>
        <strain evidence="2">232</strain>
        <tissue evidence="2">Head and thorax</tissue>
    </source>
</reference>
<name>A0ABD2BLT0_VESMC</name>